<dbReference type="InterPro" id="IPR044946">
    <property type="entry name" value="Restrct_endonuc_typeI_TRD_sf"/>
</dbReference>
<name>A0A842JDF1_9ACTN</name>
<keyword evidence="7" id="KW-0255">Endonuclease</keyword>
<dbReference type="SUPFAM" id="SSF116734">
    <property type="entry name" value="DNA methylase specificity domain"/>
    <property type="match status" value="2"/>
</dbReference>
<evidence type="ECO:0000256" key="1">
    <source>
        <dbReference type="ARBA" id="ARBA00010923"/>
    </source>
</evidence>
<feature type="domain" description="Type I restriction modification DNA specificity" evidence="6">
    <location>
        <begin position="341"/>
        <end position="446"/>
    </location>
</feature>
<dbReference type="Pfam" id="PF01420">
    <property type="entry name" value="Methylase_S"/>
    <property type="match status" value="2"/>
</dbReference>
<feature type="domain" description="Type I restriction modification DNA specificity" evidence="6">
    <location>
        <begin position="73"/>
        <end position="197"/>
    </location>
</feature>
<organism evidence="7 8">
    <name type="scientific">Gordonibacter massiliensis</name>
    <name type="common">ex Traore et al. 2017</name>
    <dbReference type="NCBI Taxonomy" id="1841863"/>
    <lineage>
        <taxon>Bacteria</taxon>
        <taxon>Bacillati</taxon>
        <taxon>Actinomycetota</taxon>
        <taxon>Coriobacteriia</taxon>
        <taxon>Eggerthellales</taxon>
        <taxon>Eggerthellaceae</taxon>
        <taxon>Gordonibacter</taxon>
    </lineage>
</organism>
<keyword evidence="7" id="KW-0378">Hydrolase</keyword>
<dbReference type="InterPro" id="IPR000055">
    <property type="entry name" value="Restrct_endonuc_typeI_TRD"/>
</dbReference>
<comment type="subunit">
    <text evidence="4">The methyltransferase is composed of M and S polypeptides.</text>
</comment>
<keyword evidence="5" id="KW-0175">Coiled coil</keyword>
<evidence type="ECO:0000313" key="8">
    <source>
        <dbReference type="Proteomes" id="UP000587396"/>
    </source>
</evidence>
<proteinExistence type="inferred from homology"/>
<keyword evidence="8" id="KW-1185">Reference proteome</keyword>
<protein>
    <submittedName>
        <fullName evidence="7">Restriction endonuclease subunit S</fullName>
    </submittedName>
</protein>
<evidence type="ECO:0000256" key="4">
    <source>
        <dbReference type="ARBA" id="ARBA00038652"/>
    </source>
</evidence>
<evidence type="ECO:0000256" key="3">
    <source>
        <dbReference type="ARBA" id="ARBA00023125"/>
    </source>
</evidence>
<sequence length="455" mass="50634">MHYEKIGDGEPVCIEEELPFELPEGWEWARLFALSYEICYGVSNSAEERGLQKLLRITDIQNNRVNWKTVPFTTVEEKKVDRFLLKENDILFARTGATVGKSYRAIDVPSNAVFASYLIRVRLLWCSPRYVENYFGSAFYWSQITDKSVGIGQPNVNGTSLGLLLIPIPPLAEQERIVAKLDELLGLVDRIENEQTNLEELFKKLRSKVLDLAIRGKLVPQDPADEPASVLLERIHAEKLQMVADGKLKKKDVAGDSVIYRGDDNSYYEKIGDGDPFCIDDELPFELPDGWSWTRTKSILATLLSGSDLKPHQYNADNDGMPYMTGASNIASGQLVVNRWTSQAKNISLAGDILLTCKGTVGLTAINSIGNLHIARQFMALRTIEDSSLQVTDYLKVVLSLIAPLLADQSNGLIPGIDRKAVLEILIALPPLAEQQRIVNSLDTVIPIFLDAKSA</sequence>
<evidence type="ECO:0000256" key="2">
    <source>
        <dbReference type="ARBA" id="ARBA00022747"/>
    </source>
</evidence>
<dbReference type="Gene3D" id="3.90.220.20">
    <property type="entry name" value="DNA methylase specificity domains"/>
    <property type="match status" value="2"/>
</dbReference>
<dbReference type="EMBL" id="JACMSE010000007">
    <property type="protein sequence ID" value="MBC2889707.1"/>
    <property type="molecule type" value="Genomic_DNA"/>
</dbReference>
<dbReference type="InterPro" id="IPR051212">
    <property type="entry name" value="Type-I_RE_S_subunit"/>
</dbReference>
<dbReference type="RefSeq" id="WP_185905493.1">
    <property type="nucleotide sequence ID" value="NZ_JACMSE010000007.1"/>
</dbReference>
<reference evidence="7 8" key="1">
    <citation type="submission" date="2020-08" db="EMBL/GenBank/DDBJ databases">
        <authorList>
            <person name="Liu C."/>
            <person name="Sun Q."/>
        </authorList>
    </citation>
    <scope>NUCLEOTIDE SEQUENCE [LARGE SCALE GENOMIC DNA]</scope>
    <source>
        <strain evidence="7 8">N22</strain>
    </source>
</reference>
<evidence type="ECO:0000256" key="5">
    <source>
        <dbReference type="SAM" id="Coils"/>
    </source>
</evidence>
<dbReference type="AlphaFoldDB" id="A0A842JDF1"/>
<keyword evidence="7" id="KW-0540">Nuclease</keyword>
<dbReference type="GO" id="GO:0009307">
    <property type="term" value="P:DNA restriction-modification system"/>
    <property type="evidence" value="ECO:0007669"/>
    <property type="project" value="UniProtKB-KW"/>
</dbReference>
<dbReference type="CDD" id="cd17521">
    <property type="entry name" value="RMtype1_S_Sau13435ORF2165P_TRD2-CR2_like"/>
    <property type="match status" value="1"/>
</dbReference>
<dbReference type="PANTHER" id="PTHR43140">
    <property type="entry name" value="TYPE-1 RESTRICTION ENZYME ECOKI SPECIFICITY PROTEIN"/>
    <property type="match status" value="1"/>
</dbReference>
<evidence type="ECO:0000313" key="7">
    <source>
        <dbReference type="EMBL" id="MBC2889707.1"/>
    </source>
</evidence>
<dbReference type="GO" id="GO:0003677">
    <property type="term" value="F:DNA binding"/>
    <property type="evidence" value="ECO:0007669"/>
    <property type="project" value="UniProtKB-KW"/>
</dbReference>
<feature type="coiled-coil region" evidence="5">
    <location>
        <begin position="181"/>
        <end position="208"/>
    </location>
</feature>
<comment type="caution">
    <text evidence="7">The sequence shown here is derived from an EMBL/GenBank/DDBJ whole genome shotgun (WGS) entry which is preliminary data.</text>
</comment>
<keyword evidence="2" id="KW-0680">Restriction system</keyword>
<accession>A0A842JDF1</accession>
<dbReference type="PANTHER" id="PTHR43140:SF1">
    <property type="entry name" value="TYPE I RESTRICTION ENZYME ECOKI SPECIFICITY SUBUNIT"/>
    <property type="match status" value="1"/>
</dbReference>
<keyword evidence="3" id="KW-0238">DNA-binding</keyword>
<evidence type="ECO:0000259" key="6">
    <source>
        <dbReference type="Pfam" id="PF01420"/>
    </source>
</evidence>
<comment type="similarity">
    <text evidence="1">Belongs to the type-I restriction system S methylase family.</text>
</comment>
<dbReference type="GO" id="GO:0004519">
    <property type="term" value="F:endonuclease activity"/>
    <property type="evidence" value="ECO:0007669"/>
    <property type="project" value="UniProtKB-KW"/>
</dbReference>
<gene>
    <name evidence="7" type="ORF">H7313_10180</name>
</gene>
<dbReference type="Proteomes" id="UP000587396">
    <property type="component" value="Unassembled WGS sequence"/>
</dbReference>